<evidence type="ECO:0000256" key="4">
    <source>
        <dbReference type="ARBA" id="ARBA00025078"/>
    </source>
</evidence>
<dbReference type="InterPro" id="IPR006135">
    <property type="entry name" value="T3SS_substrate_exporter"/>
</dbReference>
<keyword evidence="5" id="KW-0966">Cell projection</keyword>
<evidence type="ECO:0000313" key="6">
    <source>
        <dbReference type="Proteomes" id="UP000199657"/>
    </source>
</evidence>
<comment type="function">
    <text evidence="4">Required for formation of the rod structure in the basal body of the flagellar apparatus. Together with FliI and FliH, may constitute the export apparatus of flagellin.</text>
</comment>
<evidence type="ECO:0000313" key="5">
    <source>
        <dbReference type="EMBL" id="SEO56869.1"/>
    </source>
</evidence>
<keyword evidence="5" id="KW-0969">Cilium</keyword>
<dbReference type="GO" id="GO:0005886">
    <property type="term" value="C:plasma membrane"/>
    <property type="evidence" value="ECO:0007669"/>
    <property type="project" value="TreeGrafter"/>
</dbReference>
<evidence type="ECO:0000256" key="3">
    <source>
        <dbReference type="ARBA" id="ARBA00023225"/>
    </source>
</evidence>
<dbReference type="SUPFAM" id="SSF160544">
    <property type="entry name" value="EscU C-terminal domain-like"/>
    <property type="match status" value="1"/>
</dbReference>
<keyword evidence="3" id="KW-0813">Transport</keyword>
<dbReference type="GO" id="GO:0009306">
    <property type="term" value="P:protein secretion"/>
    <property type="evidence" value="ECO:0007669"/>
    <property type="project" value="InterPro"/>
</dbReference>
<organism evidence="5 6">
    <name type="scientific">Aquisalimonas asiatica</name>
    <dbReference type="NCBI Taxonomy" id="406100"/>
    <lineage>
        <taxon>Bacteria</taxon>
        <taxon>Pseudomonadati</taxon>
        <taxon>Pseudomonadota</taxon>
        <taxon>Gammaproteobacteria</taxon>
        <taxon>Chromatiales</taxon>
        <taxon>Ectothiorhodospiraceae</taxon>
        <taxon>Aquisalimonas</taxon>
    </lineage>
</organism>
<dbReference type="PANTHER" id="PTHR30531">
    <property type="entry name" value="FLAGELLAR BIOSYNTHETIC PROTEIN FLHB"/>
    <property type="match status" value="1"/>
</dbReference>
<proteinExistence type="inferred from homology"/>
<dbReference type="AlphaFoldDB" id="A0A1H8QRK9"/>
<evidence type="ECO:0000256" key="2">
    <source>
        <dbReference type="ARBA" id="ARBA00021622"/>
    </source>
</evidence>
<reference evidence="5 6" key="1">
    <citation type="submission" date="2016-10" db="EMBL/GenBank/DDBJ databases">
        <authorList>
            <person name="de Groot N.N."/>
        </authorList>
    </citation>
    <scope>NUCLEOTIDE SEQUENCE [LARGE SCALE GENOMIC DNA]</scope>
    <source>
        <strain evidence="5 6">CGMCC 1.6291</strain>
    </source>
</reference>
<dbReference type="STRING" id="406100.SAMN04488052_101743"/>
<name>A0A1H8QRK9_9GAMM</name>
<evidence type="ECO:0000256" key="1">
    <source>
        <dbReference type="ARBA" id="ARBA00010690"/>
    </source>
</evidence>
<dbReference type="EMBL" id="FOEG01000001">
    <property type="protein sequence ID" value="SEO56869.1"/>
    <property type="molecule type" value="Genomic_DNA"/>
</dbReference>
<sequence length="92" mass="9955">MNRHSPPHQRLAIALEYDGEGAPTVTAKGANDLADAIVALAQSHDVPVHGDQTLARLLSQVDVDEEIPERLYRVVAEVLAFAYLLKGRTPDG</sequence>
<dbReference type="PANTHER" id="PTHR30531:SF12">
    <property type="entry name" value="FLAGELLAR BIOSYNTHETIC PROTEIN FLHB"/>
    <property type="match status" value="1"/>
</dbReference>
<keyword evidence="6" id="KW-1185">Reference proteome</keyword>
<dbReference type="RefSeq" id="WP_091640007.1">
    <property type="nucleotide sequence ID" value="NZ_FOEG01000001.1"/>
</dbReference>
<dbReference type="Proteomes" id="UP000199657">
    <property type="component" value="Unassembled WGS sequence"/>
</dbReference>
<dbReference type="OrthoDB" id="5244399at2"/>
<dbReference type="Pfam" id="PF01312">
    <property type="entry name" value="Bac_export_2"/>
    <property type="match status" value="1"/>
</dbReference>
<keyword evidence="3" id="KW-0653">Protein transport</keyword>
<comment type="similarity">
    <text evidence="1">Belongs to the type III secretion exporter family.</text>
</comment>
<protein>
    <recommendedName>
        <fullName evidence="2">Flagellar biosynthetic protein FlhB</fullName>
    </recommendedName>
</protein>
<dbReference type="InterPro" id="IPR029025">
    <property type="entry name" value="T3SS_substrate_exporter_C"/>
</dbReference>
<gene>
    <name evidence="5" type="ORF">SAMN04488052_101743</name>
</gene>
<accession>A0A1H8QRK9</accession>
<keyword evidence="5" id="KW-0282">Flagellum</keyword>
<dbReference type="Gene3D" id="3.40.1690.10">
    <property type="entry name" value="secretion proteins EscU"/>
    <property type="match status" value="1"/>
</dbReference>
<keyword evidence="3" id="KW-1006">Bacterial flagellum protein export</keyword>